<feature type="compositionally biased region" description="Basic and acidic residues" evidence="3">
    <location>
        <begin position="53"/>
        <end position="80"/>
    </location>
</feature>
<reference evidence="4" key="1">
    <citation type="journal article" date="2013" name="PLoS ONE">
        <title>Novel virus discovery and genome reconstruction from field RNA samples reveals highly divergent viruses in dipteran hosts.</title>
        <authorList>
            <person name="Cook S."/>
            <person name="Chung B.Y."/>
            <person name="Bass D."/>
            <person name="Moureau G."/>
            <person name="Tang S."/>
            <person name="McAlister E."/>
            <person name="Culverwell C.L."/>
            <person name="Glucksman E."/>
            <person name="Wang H."/>
            <person name="Brown T.D."/>
            <person name="Gould E.A."/>
            <person name="Harbach R.E."/>
            <person name="de Lamballerie X."/>
            <person name="Firth A.E."/>
        </authorList>
    </citation>
    <scope>NUCLEOTIDE SEQUENCE</scope>
    <source>
        <strain evidence="4">Acc_9.16</strain>
    </source>
</reference>
<dbReference type="InterPro" id="IPR001795">
    <property type="entry name" value="RNA-dir_pol_luteovirus"/>
</dbReference>
<name>V5KD16_9VIRU</name>
<dbReference type="GO" id="GO:0000166">
    <property type="term" value="F:nucleotide binding"/>
    <property type="evidence" value="ECO:0007669"/>
    <property type="project" value="UniProtKB-KW"/>
</dbReference>
<dbReference type="GO" id="GO:0003968">
    <property type="term" value="F:RNA-directed RNA polymerase activity"/>
    <property type="evidence" value="ECO:0007669"/>
    <property type="project" value="UniProtKB-KW"/>
</dbReference>
<sequence length="1897" mass="211196">MSGFEEKREEKKTCECVKGESEKCVTCETTVEQVNAVIIEAPKAETYPIIIPSEKKDMSSNNKRKADETPVQPKEDKVEQEPDETIAPAEKRPHYGEHSVVPTDVLQVNPKQCGVKVGQDIIRVLAAHLETITRRCEWRTPHFVCNFSDMVTWYRPYMTPQDWPITSYVYWMIPQADEHVSTTIVEVNPRVKTEFLPENYVGVSQNGAPDLSVVMRTIRGGSGLSKPIAEKILHKLRENGKVTDLSGFFCCGHLFAAHLDFLGEAAVQNVVWNAIPGNTLIHANIGAEGDAVGNAVTAIETHLSKQLLAFKWDSLTEQDRQVLISIAMGGVSSLGLPAGLNVVPVTSYITWPARQYFVWSEHPIVLPVNRVVLTGAQVRCSLAAFATLLDAHDDNASGFVKCSTILVAYSTQWNMPAAAPAQGEAAAPQMPANVRMWLDNAASYNRTDLSTMVRDAANLLHAIEPANDEPSDIPGMDSLRSLIAALNPPAPPKVVPPPVRVRGALIHALLEAKQIMVQQPRGHNFLWDVLEYKRPTAAVDSRLVDDGLALGAMDSDLQLRTCFFIGGLLSVAAGVVLHGVNVTGRELNNFIAGGGDSISSQLRQWFQVTKGGTVAPFYQLVVGALQQLTSVKISPAFASQCSIWCGDRAAWEDIDRDNSWFRSVWAQRIPYIVEPLSMAWVYLSFCDLWGYFGIRPRVNFSHDLVVGGPADQEYISFHRDESMYMASASLPVPYRYIPYGIIMLNIMRQYFNAVGRWPISIRLIRIVKAGSGEIEPPVDDIFQPQQIPNLPWYRAGTMLSYSHELQCVIVPGLTRMAINPGNFYVLLRMGDTVLEGVGVQRDGIVGQDAAPVGSLALLDGLVGLDMDDAAASTSKKTENLKWAQVLQFVEGEEGNMKVNRKGSKHFKLEYGVLICKNCSKQETLAVRTSSVVNDVGLTLCVPTWITNPHLCLYSSLVIVEHYYKMAWIPAALYDRWMELNGGDYQLGNSRTCMKLWDEVVHFNKNNKVPECGPDEFAEILAVVKGVACLSVCKCVRYKGRFHLKIIWAKIRSKSELKALDEVWKYSSEADHNKTNVSVSHIVWHGRKEKHFRDSFDRMLPILGLGARNVTATAVAIHCLGNPSAHKMIELCESVKVCCLDGDRYVDFFKSVSVALRRSAHWPDGVKASLNEVAQCAGWELAIGRSMNVSDWAEEEHKRTKVRMYLKDPTEEVGTEETNMRYCSVLRRKVFELLMPCFMGCEFKIGFEEFIKNRQSWVSSGSSGGERLVIEGELVKINKHVLFETLDKETMTSWLDEEPRMEAVGSEKYEMGKARAIYGTKPIDYTISAYVLNEIEPRMNVIDGIEAGLTGIDVITGLFNRKDRAMAAGVECSMIDYADFNYQHTLEAQAVVFEAVADLFEHVNAHKDKVKAARWTAMALRNQWCRFPGSSKPVRIVQGMFSGCRGTNFLNTILNLAYFHVANDWVRENLGIRPEQLYHIHQGDDVWISNLSRLWAIVVYRIMQMTGLDFQAKKQMFDLCRAEFLRVLYSVEGCMGYLARAVATIIMKPIQSTEITGPAERAIALGSQVSIIYRRGFTQSGSMILWDAIVPFAGHVQLPKGGFSLPAGVLSLHPAQGGLGVLPPGYYSQSKDWIHPVPTYQASCKSLAKHVKSNMSSDWVDYASEVIQASFDSMALKDMVHESNVMDSLRAKDKFEGLVTLEEDLRRWKSNLKLPIVEKGTHLMDAFFEVPAYAAPCEEVFKEISTGVWHKRSVKIKGMIRSINLAITLSPFKNIPAATIALKGDWVSVVKACLAMCSKVSVQGDAVVAFNTLLDHVGCDVAHLLIDGQNLGLGIFDFKWHPIVLSYVSELARERAAVVLVGKGVRNASVAMCAIQYEFNNTLRVLNKFPGFEAVSRY</sequence>
<evidence type="ECO:0000256" key="3">
    <source>
        <dbReference type="SAM" id="MobiDB-lite"/>
    </source>
</evidence>
<dbReference type="InterPro" id="IPR043502">
    <property type="entry name" value="DNA/RNA_pol_sf"/>
</dbReference>
<keyword evidence="4" id="KW-0696">RNA-directed RNA polymerase</keyword>
<dbReference type="EMBL" id="KF298277">
    <property type="protein sequence ID" value="AGW51771.1"/>
    <property type="molecule type" value="Genomic_RNA"/>
</dbReference>
<dbReference type="SUPFAM" id="SSF56672">
    <property type="entry name" value="DNA/RNA polymerases"/>
    <property type="match status" value="1"/>
</dbReference>
<organism evidence="4">
    <name type="scientific">uncultured virus</name>
    <dbReference type="NCBI Taxonomy" id="340016"/>
    <lineage>
        <taxon>Viruses</taxon>
        <taxon>environmental samples</taxon>
    </lineage>
</organism>
<evidence type="ECO:0000256" key="2">
    <source>
        <dbReference type="ARBA" id="ARBA00048744"/>
    </source>
</evidence>
<dbReference type="GO" id="GO:0003723">
    <property type="term" value="F:RNA binding"/>
    <property type="evidence" value="ECO:0007669"/>
    <property type="project" value="InterPro"/>
</dbReference>
<keyword evidence="4" id="KW-0548">Nucleotidyltransferase</keyword>
<proteinExistence type="predicted"/>
<evidence type="ECO:0000256" key="1">
    <source>
        <dbReference type="ARBA" id="ARBA00022741"/>
    </source>
</evidence>
<dbReference type="GO" id="GO:0006351">
    <property type="term" value="P:DNA-templated transcription"/>
    <property type="evidence" value="ECO:0007669"/>
    <property type="project" value="InterPro"/>
</dbReference>
<accession>V5KD16</accession>
<keyword evidence="4" id="KW-0808">Transferase</keyword>
<keyword evidence="1" id="KW-0547">Nucleotide-binding</keyword>
<feature type="region of interest" description="Disordered" evidence="3">
    <location>
        <begin position="50"/>
        <end position="96"/>
    </location>
</feature>
<comment type="catalytic activity">
    <reaction evidence="2">
        <text>RNA(n) + a ribonucleoside 5'-triphosphate = RNA(n+1) + diphosphate</text>
        <dbReference type="Rhea" id="RHEA:21248"/>
        <dbReference type="Rhea" id="RHEA-COMP:14527"/>
        <dbReference type="Rhea" id="RHEA-COMP:17342"/>
        <dbReference type="ChEBI" id="CHEBI:33019"/>
        <dbReference type="ChEBI" id="CHEBI:61557"/>
        <dbReference type="ChEBI" id="CHEBI:140395"/>
        <dbReference type="EC" id="2.7.7.48"/>
    </reaction>
</comment>
<protein>
    <submittedName>
        <fullName evidence="4">Putative RNA-dependent RNA polymerase-like protein</fullName>
    </submittedName>
</protein>
<dbReference type="Pfam" id="PF02123">
    <property type="entry name" value="RdRP_4"/>
    <property type="match status" value="1"/>
</dbReference>
<evidence type="ECO:0000313" key="4">
    <source>
        <dbReference type="EMBL" id="AGW51771.1"/>
    </source>
</evidence>